<evidence type="ECO:0000256" key="1">
    <source>
        <dbReference type="SAM" id="SignalP"/>
    </source>
</evidence>
<sequence length="148" mass="16028">MRMTRVWKVAVGGALLCVLSGCGDGGPTDTAAREVLSSFVNHLRAGAGNDAYGELCSATRDRFDAAAFDAYIAKQKKIKDWELASKVNAPDTPAVGPTFAERFVFNLHLNFADGSDETRNFADGSDETRYIPVVQDTDGTWRVCGNPY</sequence>
<gene>
    <name evidence="2" type="ORF">ACFPIJ_21680</name>
</gene>
<feature type="chain" id="PRO_5045653143" description="Lipoprotein" evidence="1">
    <location>
        <begin position="24"/>
        <end position="148"/>
    </location>
</feature>
<accession>A0ABV9VWB6</accession>
<dbReference type="PROSITE" id="PS51257">
    <property type="entry name" value="PROKAR_LIPOPROTEIN"/>
    <property type="match status" value="1"/>
</dbReference>
<reference evidence="3" key="1">
    <citation type="journal article" date="2019" name="Int. J. Syst. Evol. Microbiol.">
        <title>The Global Catalogue of Microorganisms (GCM) 10K type strain sequencing project: providing services to taxonomists for standard genome sequencing and annotation.</title>
        <authorList>
            <consortium name="The Broad Institute Genomics Platform"/>
            <consortium name="The Broad Institute Genome Sequencing Center for Infectious Disease"/>
            <person name="Wu L."/>
            <person name="Ma J."/>
        </authorList>
    </citation>
    <scope>NUCLEOTIDE SEQUENCE [LARGE SCALE GENOMIC DNA]</scope>
    <source>
        <strain evidence="3">CGMCC 4.7152</strain>
    </source>
</reference>
<organism evidence="2 3">
    <name type="scientific">Dactylosporangium cerinum</name>
    <dbReference type="NCBI Taxonomy" id="1434730"/>
    <lineage>
        <taxon>Bacteria</taxon>
        <taxon>Bacillati</taxon>
        <taxon>Actinomycetota</taxon>
        <taxon>Actinomycetes</taxon>
        <taxon>Micromonosporales</taxon>
        <taxon>Micromonosporaceae</taxon>
        <taxon>Dactylosporangium</taxon>
    </lineage>
</organism>
<feature type="signal peptide" evidence="1">
    <location>
        <begin position="1"/>
        <end position="23"/>
    </location>
</feature>
<evidence type="ECO:0000313" key="2">
    <source>
        <dbReference type="EMBL" id="MFC5000439.1"/>
    </source>
</evidence>
<protein>
    <recommendedName>
        <fullName evidence="4">Lipoprotein</fullName>
    </recommendedName>
</protein>
<name>A0ABV9VWB6_9ACTN</name>
<evidence type="ECO:0008006" key="4">
    <source>
        <dbReference type="Google" id="ProtNLM"/>
    </source>
</evidence>
<dbReference type="Proteomes" id="UP001595912">
    <property type="component" value="Unassembled WGS sequence"/>
</dbReference>
<proteinExistence type="predicted"/>
<evidence type="ECO:0000313" key="3">
    <source>
        <dbReference type="Proteomes" id="UP001595912"/>
    </source>
</evidence>
<keyword evidence="1" id="KW-0732">Signal</keyword>
<keyword evidence="3" id="KW-1185">Reference proteome</keyword>
<dbReference type="EMBL" id="JBHSIU010000023">
    <property type="protein sequence ID" value="MFC5000439.1"/>
    <property type="molecule type" value="Genomic_DNA"/>
</dbReference>
<comment type="caution">
    <text evidence="2">The sequence shown here is derived from an EMBL/GenBank/DDBJ whole genome shotgun (WGS) entry which is preliminary data.</text>
</comment>
<dbReference type="RefSeq" id="WP_380116997.1">
    <property type="nucleotide sequence ID" value="NZ_JBHSIU010000023.1"/>
</dbReference>